<proteinExistence type="predicted"/>
<dbReference type="Gene3D" id="3.60.10.10">
    <property type="entry name" value="Endonuclease/exonuclease/phosphatase"/>
    <property type="match status" value="1"/>
</dbReference>
<feature type="non-terminal residue" evidence="1">
    <location>
        <position position="1"/>
    </location>
</feature>
<dbReference type="OrthoDB" id="10618375at2759"/>
<dbReference type="Proteomes" id="UP000595437">
    <property type="component" value="Chromosome 3"/>
</dbReference>
<name>A0A7T8KC06_CALRO</name>
<dbReference type="InterPro" id="IPR036691">
    <property type="entry name" value="Endo/exonu/phosph_ase_sf"/>
</dbReference>
<evidence type="ECO:0000313" key="2">
    <source>
        <dbReference type="Proteomes" id="UP000595437"/>
    </source>
</evidence>
<dbReference type="AlphaFoldDB" id="A0A7T8KC06"/>
<protein>
    <submittedName>
        <fullName evidence="1">Uncharacterized protein</fullName>
    </submittedName>
</protein>
<dbReference type="EMBL" id="CP045892">
    <property type="protein sequence ID" value="QQP53127.1"/>
    <property type="molecule type" value="Genomic_DNA"/>
</dbReference>
<dbReference type="SUPFAM" id="SSF56219">
    <property type="entry name" value="DNase I-like"/>
    <property type="match status" value="1"/>
</dbReference>
<feature type="non-terminal residue" evidence="1">
    <location>
        <position position="90"/>
    </location>
</feature>
<accession>A0A7T8KC06</accession>
<reference evidence="2" key="1">
    <citation type="submission" date="2021-01" db="EMBL/GenBank/DDBJ databases">
        <title>Caligus Genome Assembly.</title>
        <authorList>
            <person name="Gallardo-Escarate C."/>
        </authorList>
    </citation>
    <scope>NUCLEOTIDE SEQUENCE [LARGE SCALE GENOMIC DNA]</scope>
</reference>
<keyword evidence="2" id="KW-1185">Reference proteome</keyword>
<organism evidence="1 2">
    <name type="scientific">Caligus rogercresseyi</name>
    <name type="common">Sea louse</name>
    <dbReference type="NCBI Taxonomy" id="217165"/>
    <lineage>
        <taxon>Eukaryota</taxon>
        <taxon>Metazoa</taxon>
        <taxon>Ecdysozoa</taxon>
        <taxon>Arthropoda</taxon>
        <taxon>Crustacea</taxon>
        <taxon>Multicrustacea</taxon>
        <taxon>Hexanauplia</taxon>
        <taxon>Copepoda</taxon>
        <taxon>Siphonostomatoida</taxon>
        <taxon>Caligidae</taxon>
        <taxon>Caligus</taxon>
    </lineage>
</organism>
<gene>
    <name evidence="1" type="ORF">FKW44_005488</name>
</gene>
<evidence type="ECO:0000313" key="1">
    <source>
        <dbReference type="EMBL" id="QQP53127.1"/>
    </source>
</evidence>
<sequence>TDRTARGADGEVRLRGRAPLKFLTWNCANFNWGNTKELALINLLAFNNVDVAAITETEFNEEQSASFAIENYTTFLPLADGDGKRRIVML</sequence>